<sequence length="109" mass="11176">MRPTDNGDRPRRLTAGTNTRHPAGIRIVAAVLAVAALVLGPFGYVNGVSADTDSASEWYTLGFAASAGLPLLAAAITTVAGDRRAALWCLALLAWPPVFIAAVHLAPGA</sequence>
<keyword evidence="3" id="KW-1185">Reference proteome</keyword>
<comment type="caution">
    <text evidence="2">The sequence shown here is derived from an EMBL/GenBank/DDBJ whole genome shotgun (WGS) entry which is preliminary data.</text>
</comment>
<gene>
    <name evidence="2" type="ORF">O4U47_05390</name>
</gene>
<dbReference type="RefSeq" id="WP_270676425.1">
    <property type="nucleotide sequence ID" value="NZ_JAQFWP010000006.1"/>
</dbReference>
<feature type="transmembrane region" description="Helical" evidence="1">
    <location>
        <begin position="87"/>
        <end position="106"/>
    </location>
</feature>
<evidence type="ECO:0000313" key="3">
    <source>
        <dbReference type="Proteomes" id="UP001165685"/>
    </source>
</evidence>
<name>A0ABT4TH01_9ACTN</name>
<accession>A0ABT4TH01</accession>
<organism evidence="2 3">
    <name type="scientific">Nocardiopsis suaedae</name>
    <dbReference type="NCBI Taxonomy" id="3018444"/>
    <lineage>
        <taxon>Bacteria</taxon>
        <taxon>Bacillati</taxon>
        <taxon>Actinomycetota</taxon>
        <taxon>Actinomycetes</taxon>
        <taxon>Streptosporangiales</taxon>
        <taxon>Nocardiopsidaceae</taxon>
        <taxon>Nocardiopsis</taxon>
    </lineage>
</organism>
<keyword evidence="1" id="KW-0472">Membrane</keyword>
<evidence type="ECO:0000256" key="1">
    <source>
        <dbReference type="SAM" id="Phobius"/>
    </source>
</evidence>
<protein>
    <submittedName>
        <fullName evidence="2">Uncharacterized protein</fullName>
    </submittedName>
</protein>
<reference evidence="2" key="1">
    <citation type="submission" date="2023-01" db="EMBL/GenBank/DDBJ databases">
        <title>Draft genome sequence of Nocardiopsis sp. LSu2-4 isolated from halophytes.</title>
        <authorList>
            <person name="Duangmal K."/>
            <person name="Chantavorakit T."/>
        </authorList>
    </citation>
    <scope>NUCLEOTIDE SEQUENCE</scope>
    <source>
        <strain evidence="2">LSu2-4</strain>
    </source>
</reference>
<keyword evidence="1" id="KW-1133">Transmembrane helix</keyword>
<dbReference type="Proteomes" id="UP001165685">
    <property type="component" value="Unassembled WGS sequence"/>
</dbReference>
<feature type="transmembrane region" description="Helical" evidence="1">
    <location>
        <begin position="27"/>
        <end position="46"/>
    </location>
</feature>
<proteinExistence type="predicted"/>
<feature type="transmembrane region" description="Helical" evidence="1">
    <location>
        <begin position="58"/>
        <end position="80"/>
    </location>
</feature>
<keyword evidence="1" id="KW-0812">Transmembrane</keyword>
<evidence type="ECO:0000313" key="2">
    <source>
        <dbReference type="EMBL" id="MDA2803936.1"/>
    </source>
</evidence>
<dbReference type="EMBL" id="JAQFWP010000006">
    <property type="protein sequence ID" value="MDA2803936.1"/>
    <property type="molecule type" value="Genomic_DNA"/>
</dbReference>